<reference evidence="2 3" key="1">
    <citation type="submission" date="2024-01" db="EMBL/GenBank/DDBJ databases">
        <title>Complete genome of Cladobotryum mycophilum ATHUM6906.</title>
        <authorList>
            <person name="Christinaki A.C."/>
            <person name="Myridakis A.I."/>
            <person name="Kouvelis V.N."/>
        </authorList>
    </citation>
    <scope>NUCLEOTIDE SEQUENCE [LARGE SCALE GENOMIC DNA]</scope>
    <source>
        <strain evidence="2 3">ATHUM6906</strain>
    </source>
</reference>
<proteinExistence type="predicted"/>
<name>A0ABR0SW26_9HYPO</name>
<dbReference type="InterPro" id="IPR010730">
    <property type="entry name" value="HET"/>
</dbReference>
<dbReference type="PANTHER" id="PTHR33112">
    <property type="entry name" value="DOMAIN PROTEIN, PUTATIVE-RELATED"/>
    <property type="match status" value="1"/>
</dbReference>
<evidence type="ECO:0000313" key="2">
    <source>
        <dbReference type="EMBL" id="KAK5996371.1"/>
    </source>
</evidence>
<organism evidence="2 3">
    <name type="scientific">Cladobotryum mycophilum</name>
    <dbReference type="NCBI Taxonomy" id="491253"/>
    <lineage>
        <taxon>Eukaryota</taxon>
        <taxon>Fungi</taxon>
        <taxon>Dikarya</taxon>
        <taxon>Ascomycota</taxon>
        <taxon>Pezizomycotina</taxon>
        <taxon>Sordariomycetes</taxon>
        <taxon>Hypocreomycetidae</taxon>
        <taxon>Hypocreales</taxon>
        <taxon>Hypocreaceae</taxon>
        <taxon>Cladobotryum</taxon>
    </lineage>
</organism>
<keyword evidence="3" id="KW-1185">Reference proteome</keyword>
<feature type="domain" description="Heterokaryon incompatibility" evidence="1">
    <location>
        <begin position="92"/>
        <end position="181"/>
    </location>
</feature>
<evidence type="ECO:0000259" key="1">
    <source>
        <dbReference type="Pfam" id="PF06985"/>
    </source>
</evidence>
<accession>A0ABR0SW26</accession>
<gene>
    <name evidence="2" type="ORF">PT974_01705</name>
</gene>
<evidence type="ECO:0000313" key="3">
    <source>
        <dbReference type="Proteomes" id="UP001338125"/>
    </source>
</evidence>
<protein>
    <recommendedName>
        <fullName evidence="1">Heterokaryon incompatibility domain-containing protein</fullName>
    </recommendedName>
</protein>
<comment type="caution">
    <text evidence="2">The sequence shown here is derived from an EMBL/GenBank/DDBJ whole genome shotgun (WGS) entry which is preliminary data.</text>
</comment>
<sequence>MSLSYYLPGRPKCISDKTKAIHSCLSTEIERQNLEVKAVFTISFEELSQHHKSVDILAHATPERHRLLDCAKVVHDQTLRVLEFDGFPSVQYASLSYMWRGNQSTNNSTFNTGEFSVLGAEDADLLSLEVVFDACVASLACGASYLWLDRVCITQNNKKDKVWQVREMYRIYAFSTICIVLPAWTLQEVVAPPSVALLFAWTRGVGEIRLEVGGETGQETIEVVTPERSAMMDLTNALAACSVGYFEFRPNFNDKGALSVRIEAVLFGRPETDLTVFSVMGLLGATLDPSEFHVEDRLGATISLARQILHQGHSASWLGVATNLSPCPYLSTFPVFPQTSVAGRAMYDLPKGG</sequence>
<dbReference type="PANTHER" id="PTHR33112:SF16">
    <property type="entry name" value="HETEROKARYON INCOMPATIBILITY DOMAIN-CONTAINING PROTEIN"/>
    <property type="match status" value="1"/>
</dbReference>
<dbReference type="Pfam" id="PF06985">
    <property type="entry name" value="HET"/>
    <property type="match status" value="1"/>
</dbReference>
<dbReference type="Proteomes" id="UP001338125">
    <property type="component" value="Unassembled WGS sequence"/>
</dbReference>
<dbReference type="EMBL" id="JAVFKD010000002">
    <property type="protein sequence ID" value="KAK5996371.1"/>
    <property type="molecule type" value="Genomic_DNA"/>
</dbReference>